<accession>A0A9P3PIJ4</accession>
<evidence type="ECO:0000256" key="3">
    <source>
        <dbReference type="SAM" id="MobiDB-lite"/>
    </source>
</evidence>
<dbReference type="Pfam" id="PF00076">
    <property type="entry name" value="RRM_1"/>
    <property type="match status" value="1"/>
</dbReference>
<feature type="region of interest" description="Disordered" evidence="3">
    <location>
        <begin position="1"/>
        <end position="40"/>
    </location>
</feature>
<evidence type="ECO:0000259" key="4">
    <source>
        <dbReference type="PROSITE" id="PS50102"/>
    </source>
</evidence>
<dbReference type="Proteomes" id="UP001063166">
    <property type="component" value="Unassembled WGS sequence"/>
</dbReference>
<dbReference type="PANTHER" id="PTHR48025:SF1">
    <property type="entry name" value="RRM DOMAIN-CONTAINING PROTEIN"/>
    <property type="match status" value="1"/>
</dbReference>
<dbReference type="CDD" id="cd00590">
    <property type="entry name" value="RRM_SF"/>
    <property type="match status" value="1"/>
</dbReference>
<evidence type="ECO:0000313" key="6">
    <source>
        <dbReference type="Proteomes" id="UP001063166"/>
    </source>
</evidence>
<dbReference type="EMBL" id="BRPK01000003">
    <property type="protein sequence ID" value="GLB36605.1"/>
    <property type="molecule type" value="Genomic_DNA"/>
</dbReference>
<dbReference type="AlphaFoldDB" id="A0A9P3PIJ4"/>
<dbReference type="OrthoDB" id="272703at2759"/>
<dbReference type="PROSITE" id="PS50102">
    <property type="entry name" value="RRM"/>
    <property type="match status" value="2"/>
</dbReference>
<gene>
    <name evidence="5" type="ORF">LshimejAT787_0308930</name>
</gene>
<keyword evidence="6" id="KW-1185">Reference proteome</keyword>
<dbReference type="GO" id="GO:0003729">
    <property type="term" value="F:mRNA binding"/>
    <property type="evidence" value="ECO:0007669"/>
    <property type="project" value="TreeGrafter"/>
</dbReference>
<keyword evidence="1 2" id="KW-0694">RNA-binding</keyword>
<dbReference type="InterPro" id="IPR035979">
    <property type="entry name" value="RBD_domain_sf"/>
</dbReference>
<dbReference type="PANTHER" id="PTHR48025">
    <property type="entry name" value="OS02G0815200 PROTEIN"/>
    <property type="match status" value="1"/>
</dbReference>
<organism evidence="5 6">
    <name type="scientific">Lyophyllum shimeji</name>
    <name type="common">Hon-shimeji</name>
    <name type="synonym">Tricholoma shimeji</name>
    <dbReference type="NCBI Taxonomy" id="47721"/>
    <lineage>
        <taxon>Eukaryota</taxon>
        <taxon>Fungi</taxon>
        <taxon>Dikarya</taxon>
        <taxon>Basidiomycota</taxon>
        <taxon>Agaricomycotina</taxon>
        <taxon>Agaricomycetes</taxon>
        <taxon>Agaricomycetidae</taxon>
        <taxon>Agaricales</taxon>
        <taxon>Tricholomatineae</taxon>
        <taxon>Lyophyllaceae</taxon>
        <taxon>Lyophyllum</taxon>
    </lineage>
</organism>
<evidence type="ECO:0000256" key="1">
    <source>
        <dbReference type="ARBA" id="ARBA00022884"/>
    </source>
</evidence>
<reference evidence="5" key="1">
    <citation type="submission" date="2022-07" db="EMBL/GenBank/DDBJ databases">
        <title>The genome of Lyophyllum shimeji provides insight into the initial evolution of ectomycorrhizal fungal genome.</title>
        <authorList>
            <person name="Kobayashi Y."/>
            <person name="Shibata T."/>
            <person name="Hirakawa H."/>
            <person name="Shigenobu S."/>
            <person name="Nishiyama T."/>
            <person name="Yamada A."/>
            <person name="Hasebe M."/>
            <person name="Kawaguchi M."/>
        </authorList>
    </citation>
    <scope>NUCLEOTIDE SEQUENCE</scope>
    <source>
        <strain evidence="5">AT787</strain>
    </source>
</reference>
<comment type="caution">
    <text evidence="5">The sequence shown here is derived from an EMBL/GenBank/DDBJ whole genome shotgun (WGS) entry which is preliminary data.</text>
</comment>
<dbReference type="SMART" id="SM00360">
    <property type="entry name" value="RRM"/>
    <property type="match status" value="2"/>
</dbReference>
<dbReference type="Gene3D" id="3.30.70.330">
    <property type="match status" value="2"/>
</dbReference>
<dbReference type="InterPro" id="IPR050502">
    <property type="entry name" value="Euk_RNA-bind_prot"/>
</dbReference>
<dbReference type="SUPFAM" id="SSF54928">
    <property type="entry name" value="RNA-binding domain, RBD"/>
    <property type="match status" value="1"/>
</dbReference>
<dbReference type="InterPro" id="IPR012677">
    <property type="entry name" value="Nucleotide-bd_a/b_plait_sf"/>
</dbReference>
<name>A0A9P3PIJ4_LYOSH</name>
<dbReference type="InterPro" id="IPR000504">
    <property type="entry name" value="RRM_dom"/>
</dbReference>
<sequence>MAVYRPPHLRRAAYEQASSPTVTDAPSERSELDEPEPMYGQTEDARIGAIAIAEKRRLYVGNMPYFAKEVDVRALFEGRPVERISIAIDPFTGRNPSYCFVDVATAADAERAIAELSGRDLLGRPVRVGLGTPHRLRGDGSFTKNARVERLPGRGRVWDKWQKGEQQATSHFNYAGTGARVFVGNLPGFSLDPARVDAEIKDFFQGFEILAISKIIRPRAADSYAAQDQSIGHYVFVDLASTNEADRAVRTLHGAWRWGRTVKVSLPRQQRSWKVEERDKYLAQRSATSPR</sequence>
<proteinExistence type="predicted"/>
<evidence type="ECO:0000256" key="2">
    <source>
        <dbReference type="PROSITE-ProRule" id="PRU00176"/>
    </source>
</evidence>
<feature type="domain" description="RRM" evidence="4">
    <location>
        <begin position="179"/>
        <end position="269"/>
    </location>
</feature>
<feature type="domain" description="RRM" evidence="4">
    <location>
        <begin position="56"/>
        <end position="133"/>
    </location>
</feature>
<protein>
    <submittedName>
        <fullName evidence="5">RNA recognition motif containing protein</fullName>
    </submittedName>
</protein>
<evidence type="ECO:0000313" key="5">
    <source>
        <dbReference type="EMBL" id="GLB36605.1"/>
    </source>
</evidence>